<feature type="coiled-coil region" evidence="1">
    <location>
        <begin position="32"/>
        <end position="59"/>
    </location>
</feature>
<reference evidence="3" key="1">
    <citation type="submission" date="2022-11" db="EMBL/GenBank/DDBJ databases">
        <title>Isolation and characterization of PLA-degrading bacterium Massilia sp. from Antarctic soil.</title>
        <authorList>
            <person name="Sato K."/>
            <person name="Gomez-Fuentes C."/>
            <person name="Ahmad S.A."/>
            <person name="Zulkharnain A."/>
        </authorList>
    </citation>
    <scope>NUCLEOTIDE SEQUENCE</scope>
    <source>
        <strain evidence="3">N-3</strain>
    </source>
</reference>
<evidence type="ECO:0000256" key="1">
    <source>
        <dbReference type="SAM" id="Coils"/>
    </source>
</evidence>
<accession>A0ABM8CBG1</accession>
<dbReference type="EMBL" id="AP026966">
    <property type="protein sequence ID" value="BDT60642.1"/>
    <property type="molecule type" value="Genomic_DNA"/>
</dbReference>
<dbReference type="InterPro" id="IPR003346">
    <property type="entry name" value="Transposase_20"/>
</dbReference>
<proteinExistence type="predicted"/>
<dbReference type="InterPro" id="IPR047650">
    <property type="entry name" value="Transpos_IS110"/>
</dbReference>
<feature type="domain" description="Transposase IS116/IS110/IS902 C-terminal" evidence="2">
    <location>
        <begin position="63"/>
        <end position="97"/>
    </location>
</feature>
<gene>
    <name evidence="3" type="ORF">MasN3_41360</name>
</gene>
<evidence type="ECO:0000313" key="4">
    <source>
        <dbReference type="Proteomes" id="UP001163336"/>
    </source>
</evidence>
<evidence type="ECO:0000259" key="2">
    <source>
        <dbReference type="Pfam" id="PF02371"/>
    </source>
</evidence>
<keyword evidence="1" id="KW-0175">Coiled coil</keyword>
<protein>
    <recommendedName>
        <fullName evidence="2">Transposase IS116/IS110/IS902 C-terminal domain-containing protein</fullName>
    </recommendedName>
</protein>
<dbReference type="Pfam" id="PF02371">
    <property type="entry name" value="Transposase_20"/>
    <property type="match status" value="1"/>
</dbReference>
<evidence type="ECO:0000313" key="3">
    <source>
        <dbReference type="EMBL" id="BDT60642.1"/>
    </source>
</evidence>
<dbReference type="Proteomes" id="UP001163336">
    <property type="component" value="Chromosome"/>
</dbReference>
<organism evidence="3 4">
    <name type="scientific">Massilia varians</name>
    <dbReference type="NCBI Taxonomy" id="457921"/>
    <lineage>
        <taxon>Bacteria</taxon>
        <taxon>Pseudomonadati</taxon>
        <taxon>Pseudomonadota</taxon>
        <taxon>Betaproteobacteria</taxon>
        <taxon>Burkholderiales</taxon>
        <taxon>Oxalobacteraceae</taxon>
        <taxon>Telluria group</taxon>
        <taxon>Massilia</taxon>
    </lineage>
</organism>
<dbReference type="PANTHER" id="PTHR33055">
    <property type="entry name" value="TRANSPOSASE FOR INSERTION SEQUENCE ELEMENT IS1111A"/>
    <property type="match status" value="1"/>
</dbReference>
<name>A0ABM8CBG1_9BURK</name>
<dbReference type="PANTHER" id="PTHR33055:SF3">
    <property type="entry name" value="PUTATIVE TRANSPOSASE FOR IS117-RELATED"/>
    <property type="match status" value="1"/>
</dbReference>
<sequence>MFPKSVEKFRDGLKAWLNDSDNGLSGMALETFWELKAQLDDKEERIQAYDRRLNQAAKSELAKQLMEVPGVGPLTATAVQATIADPRHYKSARDFAAN</sequence>
<keyword evidence="4" id="KW-1185">Reference proteome</keyword>